<accession>A0ABV7EI57</accession>
<evidence type="ECO:0000313" key="2">
    <source>
        <dbReference type="EMBL" id="MFC3102350.1"/>
    </source>
</evidence>
<gene>
    <name evidence="2" type="ORF">ACFOSU_00425</name>
</gene>
<feature type="signal peptide" evidence="1">
    <location>
        <begin position="1"/>
        <end position="19"/>
    </location>
</feature>
<organism evidence="2 3">
    <name type="scientific">Salinisphaera aquimarina</name>
    <dbReference type="NCBI Taxonomy" id="2094031"/>
    <lineage>
        <taxon>Bacteria</taxon>
        <taxon>Pseudomonadati</taxon>
        <taxon>Pseudomonadota</taxon>
        <taxon>Gammaproteobacteria</taxon>
        <taxon>Salinisphaerales</taxon>
        <taxon>Salinisphaeraceae</taxon>
        <taxon>Salinisphaera</taxon>
    </lineage>
</organism>
<dbReference type="InterPro" id="IPR029058">
    <property type="entry name" value="AB_hydrolase_fold"/>
</dbReference>
<dbReference type="Proteomes" id="UP001595462">
    <property type="component" value="Unassembled WGS sequence"/>
</dbReference>
<evidence type="ECO:0008006" key="4">
    <source>
        <dbReference type="Google" id="ProtNLM"/>
    </source>
</evidence>
<name>A0ABV7EI57_9GAMM</name>
<dbReference type="Gene3D" id="3.40.50.1820">
    <property type="entry name" value="alpha/beta hydrolase"/>
    <property type="match status" value="1"/>
</dbReference>
<protein>
    <recommendedName>
        <fullName evidence="4">Alpha/beta hydrolase</fullName>
    </recommendedName>
</protein>
<keyword evidence="1" id="KW-0732">Signal</keyword>
<comment type="caution">
    <text evidence="2">The sequence shown here is derived from an EMBL/GenBank/DDBJ whole genome shotgun (WGS) entry which is preliminary data.</text>
</comment>
<dbReference type="SUPFAM" id="SSF53474">
    <property type="entry name" value="alpha/beta-Hydrolases"/>
    <property type="match status" value="1"/>
</dbReference>
<evidence type="ECO:0000256" key="1">
    <source>
        <dbReference type="SAM" id="SignalP"/>
    </source>
</evidence>
<dbReference type="RefSeq" id="WP_380685319.1">
    <property type="nucleotide sequence ID" value="NZ_JBHRSS010000001.1"/>
</dbReference>
<evidence type="ECO:0000313" key="3">
    <source>
        <dbReference type="Proteomes" id="UP001595462"/>
    </source>
</evidence>
<dbReference type="EMBL" id="JBHRSS010000001">
    <property type="protein sequence ID" value="MFC3102350.1"/>
    <property type="molecule type" value="Genomic_DNA"/>
</dbReference>
<keyword evidence="3" id="KW-1185">Reference proteome</keyword>
<sequence>MRRLLFLVLLLIQAPWALAATTGGLESGAGQYQYQDPATGHAVTVYYYKPNAYSAQTPIVFVLHGLRRNAAEYRDSWADYAEQNNLMVLAPLFERDPYRGAAGYNLGNVFHPTTSLEARGRAKPERLNARPQWAFTLVERLFSDFEANREANNNPRYYLYGHGAGAQFAHRFALFMPEARVEQIIVANSGWYTMPDASIEWPYGTGGVSIVDDALLKSFYAQHMLLLSGGADTATTNTVMRQNRYTNAQGKNRLVRAQNYYAVGQANAAAMNTPFHWQKWTVPGVGHSDDQMAPFAARYIATMAAN</sequence>
<feature type="chain" id="PRO_5047184625" description="Alpha/beta hydrolase" evidence="1">
    <location>
        <begin position="20"/>
        <end position="306"/>
    </location>
</feature>
<reference evidence="3" key="1">
    <citation type="journal article" date="2019" name="Int. J. Syst. Evol. Microbiol.">
        <title>The Global Catalogue of Microorganisms (GCM) 10K type strain sequencing project: providing services to taxonomists for standard genome sequencing and annotation.</title>
        <authorList>
            <consortium name="The Broad Institute Genomics Platform"/>
            <consortium name="The Broad Institute Genome Sequencing Center for Infectious Disease"/>
            <person name="Wu L."/>
            <person name="Ma J."/>
        </authorList>
    </citation>
    <scope>NUCLEOTIDE SEQUENCE [LARGE SCALE GENOMIC DNA]</scope>
    <source>
        <strain evidence="3">KCTC 52640</strain>
    </source>
</reference>
<proteinExistence type="predicted"/>